<dbReference type="SUPFAM" id="SSF81383">
    <property type="entry name" value="F-box domain"/>
    <property type="match status" value="1"/>
</dbReference>
<feature type="coiled-coil region" evidence="1">
    <location>
        <begin position="46"/>
        <end position="87"/>
    </location>
</feature>
<dbReference type="InParanoid" id="D8PTY3"/>
<dbReference type="Gene3D" id="1.20.1280.50">
    <property type="match status" value="1"/>
</dbReference>
<dbReference type="VEuPathDB" id="FungiDB:SCHCODRAFT_02743667"/>
<gene>
    <name evidence="3" type="ORF">SCHCODRAFT_232025</name>
</gene>
<dbReference type="OrthoDB" id="3221235at2759"/>
<dbReference type="HOGENOM" id="CLU_018544_12_2_1"/>
<dbReference type="Gene3D" id="3.80.10.10">
    <property type="entry name" value="Ribonuclease Inhibitor"/>
    <property type="match status" value="1"/>
</dbReference>
<dbReference type="InterPro" id="IPR036047">
    <property type="entry name" value="F-box-like_dom_sf"/>
</dbReference>
<dbReference type="InterPro" id="IPR001810">
    <property type="entry name" value="F-box_dom"/>
</dbReference>
<name>D8PTY3_SCHCM</name>
<dbReference type="KEGG" id="scm:SCHCO_02743667"/>
<dbReference type="InterPro" id="IPR032675">
    <property type="entry name" value="LRR_dom_sf"/>
</dbReference>
<evidence type="ECO:0000313" key="3">
    <source>
        <dbReference type="EMBL" id="EFJ00666.1"/>
    </source>
</evidence>
<dbReference type="RefSeq" id="XP_003035568.1">
    <property type="nucleotide sequence ID" value="XM_003035522.1"/>
</dbReference>
<dbReference type="Proteomes" id="UP000007431">
    <property type="component" value="Unassembled WGS sequence"/>
</dbReference>
<sequence length="536" mass="60701">MPPSPASDTSYTQSCEDFAQKHAPLTSFPSLEAQLRYGYFPSAKEVNDARNASLRAKEELEKYDAEINHLQSTLDTLKSQRQLLARRDAEYSSYAAPIRRLPPEILQEIFLYEYHAQSLPDREHRRPGLFVLTIASVCKRWRDVATHTPALHDRILLRRNYPLVCWRLAHSGTLPLNIYIDDELATDEALETMRLLDAQAHRWSSFTIAHVGKLLPSIRMLTGKADNIVRLALYDYHPDVEFAEWCNHTFGGVNTLTSLCIQHLSSEYRIPCRNLGHLKIGVCSLSNILLALRSTAVLWELSINEITESGESTDTEGWQPLVMTKLRSLQLYGGGHAQFLQHLTLPVLRTLTLRDWRPHANVLTQLIERSRSRLRNLTLEGRSIHDADLINALRQAPTVQALHITVHRLPTDHLIHALHFRPCACDVERPHTPFLPKLLDLQVRVMVPFEGPVDGALAANMIESRYRARTPGEGPRTGDVANFTRVELHDVVASMDADARARLRIVRERGLNLQCTSHQADLITMEGTDTPNTPVS</sequence>
<keyword evidence="1" id="KW-0175">Coiled coil</keyword>
<dbReference type="AlphaFoldDB" id="D8PTY3"/>
<evidence type="ECO:0000313" key="4">
    <source>
        <dbReference type="Proteomes" id="UP000007431"/>
    </source>
</evidence>
<accession>D8PTY3</accession>
<evidence type="ECO:0000259" key="2">
    <source>
        <dbReference type="Pfam" id="PF12937"/>
    </source>
</evidence>
<dbReference type="GeneID" id="9597030"/>
<proteinExistence type="predicted"/>
<dbReference type="SUPFAM" id="SSF52047">
    <property type="entry name" value="RNI-like"/>
    <property type="match status" value="1"/>
</dbReference>
<dbReference type="EMBL" id="GL377303">
    <property type="protein sequence ID" value="EFJ00666.1"/>
    <property type="molecule type" value="Genomic_DNA"/>
</dbReference>
<keyword evidence="4" id="KW-1185">Reference proteome</keyword>
<feature type="domain" description="F-box" evidence="2">
    <location>
        <begin position="98"/>
        <end position="157"/>
    </location>
</feature>
<dbReference type="Pfam" id="PF12937">
    <property type="entry name" value="F-box-like"/>
    <property type="match status" value="1"/>
</dbReference>
<evidence type="ECO:0000256" key="1">
    <source>
        <dbReference type="SAM" id="Coils"/>
    </source>
</evidence>
<reference evidence="3 4" key="1">
    <citation type="journal article" date="2010" name="Nat. Biotechnol.">
        <title>Genome sequence of the model mushroom Schizophyllum commune.</title>
        <authorList>
            <person name="Ohm R.A."/>
            <person name="de Jong J.F."/>
            <person name="Lugones L.G."/>
            <person name="Aerts A."/>
            <person name="Kothe E."/>
            <person name="Stajich J.E."/>
            <person name="de Vries R.P."/>
            <person name="Record E."/>
            <person name="Levasseur A."/>
            <person name="Baker S.E."/>
            <person name="Bartholomew K.A."/>
            <person name="Coutinho P.M."/>
            <person name="Erdmann S."/>
            <person name="Fowler T.J."/>
            <person name="Gathman A.C."/>
            <person name="Lombard V."/>
            <person name="Henrissat B."/>
            <person name="Knabe N."/>
            <person name="Kuees U."/>
            <person name="Lilly W.W."/>
            <person name="Lindquist E."/>
            <person name="Lucas S."/>
            <person name="Magnuson J.K."/>
            <person name="Piumi F."/>
            <person name="Raudaskoski M."/>
            <person name="Salamov A."/>
            <person name="Schmutz J."/>
            <person name="Schwarze F.W.M.R."/>
            <person name="vanKuyk P.A."/>
            <person name="Horton J.S."/>
            <person name="Grigoriev I.V."/>
            <person name="Woesten H.A.B."/>
        </authorList>
    </citation>
    <scope>NUCLEOTIDE SEQUENCE [LARGE SCALE GENOMIC DNA]</scope>
    <source>
        <strain evidence="4">H4-8 / FGSC 9210</strain>
    </source>
</reference>
<dbReference type="OMA" id="CINTPRH"/>
<organism evidence="4">
    <name type="scientific">Schizophyllum commune (strain H4-8 / FGSC 9210)</name>
    <name type="common">Split gill fungus</name>
    <dbReference type="NCBI Taxonomy" id="578458"/>
    <lineage>
        <taxon>Eukaryota</taxon>
        <taxon>Fungi</taxon>
        <taxon>Dikarya</taxon>
        <taxon>Basidiomycota</taxon>
        <taxon>Agaricomycotina</taxon>
        <taxon>Agaricomycetes</taxon>
        <taxon>Agaricomycetidae</taxon>
        <taxon>Agaricales</taxon>
        <taxon>Schizophyllaceae</taxon>
        <taxon>Schizophyllum</taxon>
    </lineage>
</organism>
<protein>
    <recommendedName>
        <fullName evidence="2">F-box domain-containing protein</fullName>
    </recommendedName>
</protein>